<evidence type="ECO:0000256" key="1">
    <source>
        <dbReference type="ARBA" id="ARBA00022603"/>
    </source>
</evidence>
<evidence type="ECO:0000256" key="5">
    <source>
        <dbReference type="SAM" id="SignalP"/>
    </source>
</evidence>
<evidence type="ECO:0000256" key="2">
    <source>
        <dbReference type="ARBA" id="ARBA00022679"/>
    </source>
</evidence>
<keyword evidence="1" id="KW-0489">Methyltransferase</keyword>
<dbReference type="AlphaFoldDB" id="A0A914RE04"/>
<accession>A0A914RE04</accession>
<dbReference type="InterPro" id="IPR002935">
    <property type="entry name" value="SAM_O-MeTrfase"/>
</dbReference>
<evidence type="ECO:0000313" key="6">
    <source>
        <dbReference type="Proteomes" id="UP000887564"/>
    </source>
</evidence>
<evidence type="ECO:0000256" key="3">
    <source>
        <dbReference type="ARBA" id="ARBA00022691"/>
    </source>
</evidence>
<evidence type="ECO:0000256" key="4">
    <source>
        <dbReference type="ARBA" id="ARBA00023453"/>
    </source>
</evidence>
<reference evidence="7" key="1">
    <citation type="submission" date="2022-11" db="UniProtKB">
        <authorList>
            <consortium name="WormBaseParasite"/>
        </authorList>
    </citation>
    <scope>IDENTIFICATION</scope>
</reference>
<dbReference type="GO" id="GO:0032259">
    <property type="term" value="P:methylation"/>
    <property type="evidence" value="ECO:0007669"/>
    <property type="project" value="UniProtKB-KW"/>
</dbReference>
<evidence type="ECO:0000313" key="7">
    <source>
        <dbReference type="WBParaSite" id="PEQ_0000488101-mRNA-1"/>
    </source>
</evidence>
<keyword evidence="2" id="KW-0808">Transferase</keyword>
<organism evidence="6 7">
    <name type="scientific">Parascaris equorum</name>
    <name type="common">Equine roundworm</name>
    <dbReference type="NCBI Taxonomy" id="6256"/>
    <lineage>
        <taxon>Eukaryota</taxon>
        <taxon>Metazoa</taxon>
        <taxon>Ecdysozoa</taxon>
        <taxon>Nematoda</taxon>
        <taxon>Chromadorea</taxon>
        <taxon>Rhabditida</taxon>
        <taxon>Spirurina</taxon>
        <taxon>Ascaridomorpha</taxon>
        <taxon>Ascaridoidea</taxon>
        <taxon>Ascarididae</taxon>
        <taxon>Parascaris</taxon>
    </lineage>
</organism>
<feature type="chain" id="PRO_5037503072" evidence="5">
    <location>
        <begin position="23"/>
        <end position="175"/>
    </location>
</feature>
<keyword evidence="6" id="KW-1185">Reference proteome</keyword>
<comment type="similarity">
    <text evidence="4">Belongs to the class I-like SAM-binding methyltransferase superfamily. Cation-dependent O-methyltransferase family.</text>
</comment>
<keyword evidence="3" id="KW-0949">S-adenosyl-L-methionine</keyword>
<dbReference type="Gene3D" id="3.40.50.150">
    <property type="entry name" value="Vaccinia Virus protein VP39"/>
    <property type="match status" value="1"/>
</dbReference>
<dbReference type="Proteomes" id="UP000887564">
    <property type="component" value="Unplaced"/>
</dbReference>
<dbReference type="InterPro" id="IPR029063">
    <property type="entry name" value="SAM-dependent_MTases_sf"/>
</dbReference>
<dbReference type="GO" id="GO:0008171">
    <property type="term" value="F:O-methyltransferase activity"/>
    <property type="evidence" value="ECO:0007669"/>
    <property type="project" value="InterPro"/>
</dbReference>
<name>A0A914RE04_PAREQ</name>
<keyword evidence="5" id="KW-0732">Signal</keyword>
<dbReference type="Pfam" id="PF01596">
    <property type="entry name" value="Methyltransf_3"/>
    <property type="match status" value="1"/>
</dbReference>
<dbReference type="WBParaSite" id="PEQ_0000488101-mRNA-1">
    <property type="protein sequence ID" value="PEQ_0000488101-mRNA-1"/>
    <property type="gene ID" value="PEQ_0000488101"/>
</dbReference>
<sequence length="175" mass="19573">MSSYFSIYLFLFLSLLHSSIYSQRVQRSLQETPNSAVSATTTTTTTTISNAYNALKEDNRVNAILDTNISTPSGFYTFLFSRPPFRTRPMSIISKSYESDDPIITYCSTISVKQDPTLQKLSENTIKNAPMAMMLGAPEVLQFGQNLIRLTHAKRALDIGSFALCSLCSYRINIL</sequence>
<feature type="signal peptide" evidence="5">
    <location>
        <begin position="1"/>
        <end position="22"/>
    </location>
</feature>
<protein>
    <submittedName>
        <fullName evidence="7">Uncharacterized protein</fullName>
    </submittedName>
</protein>
<proteinExistence type="inferred from homology"/>